<protein>
    <submittedName>
        <fullName evidence="2">Uncharacterized protein</fullName>
    </submittedName>
</protein>
<dbReference type="Proteomes" id="UP000499080">
    <property type="component" value="Unassembled WGS sequence"/>
</dbReference>
<feature type="region of interest" description="Disordered" evidence="1">
    <location>
        <begin position="55"/>
        <end position="75"/>
    </location>
</feature>
<evidence type="ECO:0000313" key="2">
    <source>
        <dbReference type="EMBL" id="GBM32728.1"/>
    </source>
</evidence>
<feature type="compositionally biased region" description="Basic residues" evidence="1">
    <location>
        <begin position="55"/>
        <end position="65"/>
    </location>
</feature>
<comment type="caution">
    <text evidence="2">The sequence shown here is derived from an EMBL/GenBank/DDBJ whole genome shotgun (WGS) entry which is preliminary data.</text>
</comment>
<organism evidence="2 3">
    <name type="scientific">Araneus ventricosus</name>
    <name type="common">Orbweaver spider</name>
    <name type="synonym">Epeira ventricosa</name>
    <dbReference type="NCBI Taxonomy" id="182803"/>
    <lineage>
        <taxon>Eukaryota</taxon>
        <taxon>Metazoa</taxon>
        <taxon>Ecdysozoa</taxon>
        <taxon>Arthropoda</taxon>
        <taxon>Chelicerata</taxon>
        <taxon>Arachnida</taxon>
        <taxon>Araneae</taxon>
        <taxon>Araneomorphae</taxon>
        <taxon>Entelegynae</taxon>
        <taxon>Araneoidea</taxon>
        <taxon>Araneidae</taxon>
        <taxon>Araneus</taxon>
    </lineage>
</organism>
<name>A0A4Y2EWZ8_ARAVE</name>
<dbReference type="EMBL" id="BGPR01000716">
    <property type="protein sequence ID" value="GBM32728.1"/>
    <property type="molecule type" value="Genomic_DNA"/>
</dbReference>
<sequence length="107" mass="11754">MIRPRNQRARGPKSNSTQGPPSAVTRLSANASFGIALSTGVTRCWFSSMSKKRRPFRTPLRRGNKKSASARSGEYGGCSRSFTLRVARNCLKRMAVGGRALSWSSFQ</sequence>
<proteinExistence type="predicted"/>
<reference evidence="2 3" key="1">
    <citation type="journal article" date="2019" name="Sci. Rep.">
        <title>Orb-weaving spider Araneus ventricosus genome elucidates the spidroin gene catalogue.</title>
        <authorList>
            <person name="Kono N."/>
            <person name="Nakamura H."/>
            <person name="Ohtoshi R."/>
            <person name="Moran D.A.P."/>
            <person name="Shinohara A."/>
            <person name="Yoshida Y."/>
            <person name="Fujiwara M."/>
            <person name="Mori M."/>
            <person name="Tomita M."/>
            <person name="Arakawa K."/>
        </authorList>
    </citation>
    <scope>NUCLEOTIDE SEQUENCE [LARGE SCALE GENOMIC DNA]</scope>
</reference>
<gene>
    <name evidence="2" type="ORF">AVEN_69632_1</name>
</gene>
<feature type="compositionally biased region" description="Basic residues" evidence="1">
    <location>
        <begin position="1"/>
        <end position="11"/>
    </location>
</feature>
<evidence type="ECO:0000256" key="1">
    <source>
        <dbReference type="SAM" id="MobiDB-lite"/>
    </source>
</evidence>
<accession>A0A4Y2EWZ8</accession>
<feature type="region of interest" description="Disordered" evidence="1">
    <location>
        <begin position="1"/>
        <end position="25"/>
    </location>
</feature>
<keyword evidence="3" id="KW-1185">Reference proteome</keyword>
<dbReference type="AlphaFoldDB" id="A0A4Y2EWZ8"/>
<feature type="compositionally biased region" description="Polar residues" evidence="1">
    <location>
        <begin position="13"/>
        <end position="25"/>
    </location>
</feature>
<evidence type="ECO:0000313" key="3">
    <source>
        <dbReference type="Proteomes" id="UP000499080"/>
    </source>
</evidence>